<feature type="region of interest" description="Disordered" evidence="1">
    <location>
        <begin position="661"/>
        <end position="710"/>
    </location>
</feature>
<proteinExistence type="predicted"/>
<dbReference type="CDD" id="cd09603">
    <property type="entry name" value="M1_APN_like"/>
    <property type="match status" value="1"/>
</dbReference>
<feature type="domain" description="Peptidase M1 membrane alanine aminopeptidase" evidence="2">
    <location>
        <begin position="511"/>
        <end position="653"/>
    </location>
</feature>
<sequence>MPTGGASVAGSPYPPRPPAFTPGAPGIGDPYFPLDGNGGYDVRHYDLDLRYDPGSDLLTGRATLTAKATQGLSAFNLDLVGLDVRSVTVDGRPATWARDGGELTVTPARGIRDHRWFRVVVTYDGVPEPLEEGGGFLHTDDGAVVTGEPHVAATWFPANDHPVDAAAFTIAVEVPEGLTAVSNGVLRGQRTYGGWTTWTWDARDPMASYLAVLAVGRLDLTAYEADGIRYWDAIDPDLAKAGPRTGRQAAISGSASNAYQRLSRTISVPAEGATLSFWVDRDTEPLYDALVVEARPVGTDEWTTLPDTGGYATQETRWACPWWLEQHPFLLHYQTSAGEEEPCLPTGTTGAWWSATGSSSGYERWEVDLGAYAGGDAEVAISLVSDPVVAYSGLVVDDIEVSTGEGSTSFEDDGHTWDGWTVPGAPEGSAPNEVDWTVGTAQDVPDARGEIAAAALARQPVVIDFLEELFGRYPFRAAGGIVPDTPLLGFALEAQTRPIYAQYFFTDPISADSVVVHELAHQWAGDSLRLERWRDIWLNEGFASYAEWLWAEREGYATAQEIFDARAAIPADDPFWQLTIGDPGPDQLFYPQVYQRGAMTLHALRSEVGDETFFRILRTWTRTQRGDVVSTPELVALAERLSGRELDAFFATWLYTPTKPAGLPEVPPEPGPAADAAQAPSAPLATRGAGPASPAGSGRLTGDGLPTGKR</sequence>
<keyword evidence="5" id="KW-1185">Reference proteome</keyword>
<dbReference type="Pfam" id="PF17900">
    <property type="entry name" value="Peptidase_M1_N"/>
    <property type="match status" value="1"/>
</dbReference>
<dbReference type="Gene3D" id="1.10.390.10">
    <property type="entry name" value="Neutral Protease Domain 2"/>
    <property type="match status" value="1"/>
</dbReference>
<dbReference type="PANTHER" id="PTHR11533">
    <property type="entry name" value="PROTEASE M1 ZINC METALLOPROTEASE"/>
    <property type="match status" value="1"/>
</dbReference>
<name>A0A4Y3KS25_9CELL</name>
<evidence type="ECO:0000313" key="5">
    <source>
        <dbReference type="Proteomes" id="UP000317046"/>
    </source>
</evidence>
<dbReference type="GO" id="GO:0008270">
    <property type="term" value="F:zinc ion binding"/>
    <property type="evidence" value="ECO:0007669"/>
    <property type="project" value="InterPro"/>
</dbReference>
<gene>
    <name evidence="4" type="ORF">CCE01nite_11800</name>
</gene>
<organism evidence="4 5">
    <name type="scientific">Cellulomonas cellasea</name>
    <dbReference type="NCBI Taxonomy" id="43670"/>
    <lineage>
        <taxon>Bacteria</taxon>
        <taxon>Bacillati</taxon>
        <taxon>Actinomycetota</taxon>
        <taxon>Actinomycetes</taxon>
        <taxon>Micrococcales</taxon>
        <taxon>Cellulomonadaceae</taxon>
        <taxon>Cellulomonas</taxon>
    </lineage>
</organism>
<dbReference type="InterPro" id="IPR042097">
    <property type="entry name" value="Aminopeptidase_N-like_N_sf"/>
</dbReference>
<feature type="compositionally biased region" description="Low complexity" evidence="1">
    <location>
        <begin position="672"/>
        <end position="698"/>
    </location>
</feature>
<dbReference type="SUPFAM" id="SSF63737">
    <property type="entry name" value="Leukotriene A4 hydrolase N-terminal domain"/>
    <property type="match status" value="1"/>
</dbReference>
<evidence type="ECO:0000313" key="4">
    <source>
        <dbReference type="EMBL" id="GEA87231.1"/>
    </source>
</evidence>
<dbReference type="InterPro" id="IPR027268">
    <property type="entry name" value="Peptidase_M4/M1_CTD_sf"/>
</dbReference>
<accession>A0A4Y3KS25</accession>
<reference evidence="4" key="1">
    <citation type="submission" date="2019-06" db="EMBL/GenBank/DDBJ databases">
        <title>Whole genome shotgun sequence of Cellulomonas cellasea NBRC 3753.</title>
        <authorList>
            <person name="Hosoyama A."/>
            <person name="Uohara A."/>
            <person name="Ohji S."/>
            <person name="Ichikawa N."/>
        </authorList>
    </citation>
    <scope>NUCLEOTIDE SEQUENCE [LARGE SCALE GENOMIC DNA]</scope>
    <source>
        <strain evidence="4">NBRC 3753</strain>
    </source>
</reference>
<dbReference type="PANTHER" id="PTHR11533:SF297">
    <property type="entry name" value="AMINOPEPTIDASE N"/>
    <property type="match status" value="1"/>
</dbReference>
<protein>
    <submittedName>
        <fullName evidence="4">Uncharacterized protein</fullName>
    </submittedName>
</protein>
<dbReference type="Pfam" id="PF01433">
    <property type="entry name" value="Peptidase_M1"/>
    <property type="match status" value="1"/>
</dbReference>
<dbReference type="InterPro" id="IPR050344">
    <property type="entry name" value="Peptidase_M1_aminopeptidases"/>
</dbReference>
<feature type="region of interest" description="Disordered" evidence="1">
    <location>
        <begin position="1"/>
        <end position="28"/>
    </location>
</feature>
<evidence type="ECO:0000259" key="3">
    <source>
        <dbReference type="Pfam" id="PF17900"/>
    </source>
</evidence>
<comment type="caution">
    <text evidence="4">The sequence shown here is derived from an EMBL/GenBank/DDBJ whole genome shotgun (WGS) entry which is preliminary data.</text>
</comment>
<evidence type="ECO:0000259" key="2">
    <source>
        <dbReference type="Pfam" id="PF01433"/>
    </source>
</evidence>
<dbReference type="GO" id="GO:0008237">
    <property type="term" value="F:metallopeptidase activity"/>
    <property type="evidence" value="ECO:0007669"/>
    <property type="project" value="InterPro"/>
</dbReference>
<feature type="domain" description="Aminopeptidase N-like N-terminal" evidence="3">
    <location>
        <begin position="44"/>
        <end position="210"/>
    </location>
</feature>
<dbReference type="AlphaFoldDB" id="A0A4Y3KS25"/>
<dbReference type="EMBL" id="BJLR01000013">
    <property type="protein sequence ID" value="GEA87231.1"/>
    <property type="molecule type" value="Genomic_DNA"/>
</dbReference>
<dbReference type="InterPro" id="IPR045357">
    <property type="entry name" value="Aminopeptidase_N-like_N"/>
</dbReference>
<dbReference type="Proteomes" id="UP000317046">
    <property type="component" value="Unassembled WGS sequence"/>
</dbReference>
<evidence type="ECO:0000256" key="1">
    <source>
        <dbReference type="SAM" id="MobiDB-lite"/>
    </source>
</evidence>
<dbReference type="SUPFAM" id="SSF55486">
    <property type="entry name" value="Metalloproteases ('zincins'), catalytic domain"/>
    <property type="match status" value="1"/>
</dbReference>
<dbReference type="Gene3D" id="2.60.40.1730">
    <property type="entry name" value="tricorn interacting facor f3 domain"/>
    <property type="match status" value="1"/>
</dbReference>
<dbReference type="InterPro" id="IPR014782">
    <property type="entry name" value="Peptidase_M1_dom"/>
</dbReference>